<dbReference type="EMBL" id="JAEFCI010009894">
    <property type="protein sequence ID" value="KAG5457539.1"/>
    <property type="molecule type" value="Genomic_DNA"/>
</dbReference>
<accession>A0A8H8DGB1</accession>
<evidence type="ECO:0000313" key="3">
    <source>
        <dbReference type="Proteomes" id="UP000673691"/>
    </source>
</evidence>
<evidence type="ECO:0000256" key="1">
    <source>
        <dbReference type="SAM" id="MobiDB-lite"/>
    </source>
</evidence>
<protein>
    <submittedName>
        <fullName evidence="2">Uncharacterized protein</fullName>
    </submittedName>
</protein>
<sequence length="214" mass="23043">MTAAGRQAHLVMPGVSSNGGEEVSKSEDSEFADLEDLICSGYKGTAVTNIFFAAACHPSPECPVVTACKACDAEVHSDSNGIYCHRPVDCQAPGRPGALDLRPELEWRYRPFGAFVRLPELRPACGRSGTSGALAECPVREGDSLLAVLLTPSAVRDLFCVHPNAFSLSADPRRRRRYLAIFARLLRALNVSSSKSLRARLRIVAGVPHILSVI</sequence>
<organism evidence="2 3">
    <name type="scientific">Olpidium bornovanus</name>
    <dbReference type="NCBI Taxonomy" id="278681"/>
    <lineage>
        <taxon>Eukaryota</taxon>
        <taxon>Fungi</taxon>
        <taxon>Fungi incertae sedis</taxon>
        <taxon>Olpidiomycota</taxon>
        <taxon>Olpidiomycotina</taxon>
        <taxon>Olpidiomycetes</taxon>
        <taxon>Olpidiales</taxon>
        <taxon>Olpidiaceae</taxon>
        <taxon>Olpidium</taxon>
    </lineage>
</organism>
<name>A0A8H8DGB1_9FUNG</name>
<gene>
    <name evidence="2" type="ORF">BJ554DRAFT_2413</name>
</gene>
<dbReference type="Proteomes" id="UP000673691">
    <property type="component" value="Unassembled WGS sequence"/>
</dbReference>
<comment type="caution">
    <text evidence="2">The sequence shown here is derived from an EMBL/GenBank/DDBJ whole genome shotgun (WGS) entry which is preliminary data.</text>
</comment>
<evidence type="ECO:0000313" key="2">
    <source>
        <dbReference type="EMBL" id="KAG5457539.1"/>
    </source>
</evidence>
<reference evidence="2 3" key="1">
    <citation type="journal article" name="Sci. Rep.">
        <title>Genome-scale phylogenetic analyses confirm Olpidium as the closest living zoosporic fungus to the non-flagellated, terrestrial fungi.</title>
        <authorList>
            <person name="Chang Y."/>
            <person name="Rochon D."/>
            <person name="Sekimoto S."/>
            <person name="Wang Y."/>
            <person name="Chovatia M."/>
            <person name="Sandor L."/>
            <person name="Salamov A."/>
            <person name="Grigoriev I.V."/>
            <person name="Stajich J.E."/>
            <person name="Spatafora J.W."/>
        </authorList>
    </citation>
    <scope>NUCLEOTIDE SEQUENCE [LARGE SCALE GENOMIC DNA]</scope>
    <source>
        <strain evidence="2">S191</strain>
    </source>
</reference>
<keyword evidence="3" id="KW-1185">Reference proteome</keyword>
<dbReference type="AlphaFoldDB" id="A0A8H8DGB1"/>
<feature type="region of interest" description="Disordered" evidence="1">
    <location>
        <begin position="1"/>
        <end position="27"/>
    </location>
</feature>
<proteinExistence type="predicted"/>